<dbReference type="SUPFAM" id="SSF53300">
    <property type="entry name" value="vWA-like"/>
    <property type="match status" value="1"/>
</dbReference>
<dbReference type="InterPro" id="IPR027040">
    <property type="entry name" value="PSMD4"/>
</dbReference>
<dbReference type="Pfam" id="PF13519">
    <property type="entry name" value="VWA_2"/>
    <property type="match status" value="1"/>
</dbReference>
<dbReference type="HOGENOM" id="CLU_033293_1_0_1"/>
<dbReference type="PANTHER" id="PTHR10223">
    <property type="entry name" value="26S PROTEASOME NON-ATPASE REGULATORY SUBUNIT 4"/>
    <property type="match status" value="1"/>
</dbReference>
<evidence type="ECO:0000313" key="6">
    <source>
        <dbReference type="Proteomes" id="UP000006174"/>
    </source>
</evidence>
<dbReference type="EMBL" id="CAGI01000064">
    <property type="protein sequence ID" value="CCF48046.1"/>
    <property type="molecule type" value="Genomic_DNA"/>
</dbReference>
<dbReference type="STRING" id="1128400.I2FMA3"/>
<dbReference type="eggNOG" id="KOG2884">
    <property type="taxonomic scope" value="Eukaryota"/>
</dbReference>
<feature type="compositionally biased region" description="Acidic residues" evidence="3">
    <location>
        <begin position="344"/>
        <end position="356"/>
    </location>
</feature>
<dbReference type="AlphaFoldDB" id="I2FMA3"/>
<evidence type="ECO:0000259" key="4">
    <source>
        <dbReference type="PROSITE" id="PS50234"/>
    </source>
</evidence>
<comment type="caution">
    <text evidence="5">The sequence shown here is derived from an EMBL/GenBank/DDBJ whole genome shotgun (WGS) entry which is preliminary data.</text>
</comment>
<feature type="domain" description="VWFA" evidence="4">
    <location>
        <begin position="5"/>
        <end position="188"/>
    </location>
</feature>
<evidence type="ECO:0000256" key="2">
    <source>
        <dbReference type="ARBA" id="ARBA00022942"/>
    </source>
</evidence>
<feature type="region of interest" description="Disordered" evidence="3">
    <location>
        <begin position="190"/>
        <end position="217"/>
    </location>
</feature>
<evidence type="ECO:0000256" key="3">
    <source>
        <dbReference type="SAM" id="MobiDB-lite"/>
    </source>
</evidence>
<dbReference type="Proteomes" id="UP000006174">
    <property type="component" value="Unassembled WGS sequence"/>
</dbReference>
<dbReference type="PROSITE" id="PS50234">
    <property type="entry name" value="VWFA"/>
    <property type="match status" value="1"/>
</dbReference>
<reference evidence="5 6" key="1">
    <citation type="journal article" date="2012" name="Plant Cell">
        <title>Genome comparison of barley and maize smut fungi reveals targeted loss of RNA silencing components and species-specific presence of transposable elements.</title>
        <authorList>
            <person name="Laurie J.D."/>
            <person name="Ali S."/>
            <person name="Linning R."/>
            <person name="Mannhaupt G."/>
            <person name="Wong P."/>
            <person name="Gueldener U."/>
            <person name="Muensterkoetter M."/>
            <person name="Moore R."/>
            <person name="Kahmann R."/>
            <person name="Bakkeren G."/>
            <person name="Schirawski J."/>
        </authorList>
    </citation>
    <scope>NUCLEOTIDE SEQUENCE [LARGE SCALE GENOMIC DNA]</scope>
    <source>
        <strain evidence="6">Uh4875-4</strain>
    </source>
</reference>
<evidence type="ECO:0000256" key="1">
    <source>
        <dbReference type="ARBA" id="ARBA00005574"/>
    </source>
</evidence>
<organism evidence="5 6">
    <name type="scientific">Ustilago hordei</name>
    <name type="common">Barley covered smut fungus</name>
    <dbReference type="NCBI Taxonomy" id="120017"/>
    <lineage>
        <taxon>Eukaryota</taxon>
        <taxon>Fungi</taxon>
        <taxon>Dikarya</taxon>
        <taxon>Basidiomycota</taxon>
        <taxon>Ustilaginomycotina</taxon>
        <taxon>Ustilaginomycetes</taxon>
        <taxon>Ustilaginales</taxon>
        <taxon>Ustilaginaceae</taxon>
        <taxon>Ustilago</taxon>
    </lineage>
</organism>
<keyword evidence="6" id="KW-1185">Reference proteome</keyword>
<protein>
    <submittedName>
        <fullName evidence="5">Probable 26S proteasome regulatory subunit Rpn10</fullName>
    </submittedName>
</protein>
<name>I2FMA3_USTHO</name>
<dbReference type="GO" id="GO:0036435">
    <property type="term" value="F:K48-linked polyubiquitin modification-dependent protein binding"/>
    <property type="evidence" value="ECO:0007669"/>
    <property type="project" value="UniProtKB-ARBA"/>
</dbReference>
<dbReference type="Pfam" id="PF02809">
    <property type="entry name" value="UIM"/>
    <property type="match status" value="3"/>
</dbReference>
<gene>
    <name evidence="5" type="ORF">UHOR_03966</name>
</gene>
<proteinExistence type="inferred from homology"/>
<feature type="region of interest" description="Disordered" evidence="3">
    <location>
        <begin position="232"/>
        <end position="356"/>
    </location>
</feature>
<dbReference type="CDD" id="cd01452">
    <property type="entry name" value="VWA_26S_proteasome_subunit"/>
    <property type="match status" value="1"/>
</dbReference>
<dbReference type="PROSITE" id="PS50330">
    <property type="entry name" value="UIM"/>
    <property type="match status" value="3"/>
</dbReference>
<dbReference type="InterPro" id="IPR002035">
    <property type="entry name" value="VWF_A"/>
</dbReference>
<evidence type="ECO:0000313" key="5">
    <source>
        <dbReference type="EMBL" id="CCF48046.1"/>
    </source>
</evidence>
<dbReference type="GO" id="GO:0005829">
    <property type="term" value="C:cytosol"/>
    <property type="evidence" value="ECO:0007669"/>
    <property type="project" value="TreeGrafter"/>
</dbReference>
<keyword evidence="2 5" id="KW-0647">Proteasome</keyword>
<dbReference type="GO" id="GO:0005634">
    <property type="term" value="C:nucleus"/>
    <property type="evidence" value="ECO:0007669"/>
    <property type="project" value="TreeGrafter"/>
</dbReference>
<sequence length="376" mass="39351">MVLEATMIVLDNSEWMRNGDYTPTRWEAQADAVSMIFDAKTNSNPESEVGLMTMAGKSPEVLATLTQDMGKILAALHRSKIVGNADVATGINVASLALKHRQNKNQRQRVIVFVGSPVAQSEDDLVKLGKKLKKNNIAVDIVNFGEDAENQEKLSKFIEAVNSGENSHLLSVPAGPQLLSDIILTSPVLQEEGGDSGAGPSGSGGGSNNFEFGVDPSMDPELAMALRLSLEEEQARQRAAEGTSRSQAPTLPTVTEGTEGNAPAVAGTADVAGGLAGSGSMVPRGAESITGEGHNADDESEEAMLQKAIALSQAGETSQSNDEDVDMASAEPSAGRRAVVAGTGEDEEDEEMDEDEAIARAIQMSLQEGDGQGDSK</sequence>
<dbReference type="PANTHER" id="PTHR10223:SF0">
    <property type="entry name" value="26S PROTEASOME NON-ATPASE REGULATORY SUBUNIT 4"/>
    <property type="match status" value="1"/>
</dbReference>
<dbReference type="Gene3D" id="3.40.50.410">
    <property type="entry name" value="von Willebrand factor, type A domain"/>
    <property type="match status" value="1"/>
</dbReference>
<comment type="similarity">
    <text evidence="1">Belongs to the proteasome subunit S5A family.</text>
</comment>
<feature type="compositionally biased region" description="Polar residues" evidence="3">
    <location>
        <begin position="243"/>
        <end position="258"/>
    </location>
</feature>
<dbReference type="SMART" id="SM00327">
    <property type="entry name" value="VWA"/>
    <property type="match status" value="1"/>
</dbReference>
<dbReference type="GO" id="GO:0008540">
    <property type="term" value="C:proteasome regulatory particle, base subcomplex"/>
    <property type="evidence" value="ECO:0007669"/>
    <property type="project" value="TreeGrafter"/>
</dbReference>
<dbReference type="GO" id="GO:0043161">
    <property type="term" value="P:proteasome-mediated ubiquitin-dependent protein catabolic process"/>
    <property type="evidence" value="ECO:0007669"/>
    <property type="project" value="TreeGrafter"/>
</dbReference>
<feature type="compositionally biased region" description="Gly residues" evidence="3">
    <location>
        <begin position="195"/>
        <end position="207"/>
    </location>
</feature>
<dbReference type="OrthoDB" id="1731724at2759"/>
<dbReference type="InterPro" id="IPR003903">
    <property type="entry name" value="UIM_dom"/>
</dbReference>
<dbReference type="OMA" id="QMSMQDQ"/>
<dbReference type="FunFam" id="3.40.50.410:FF:000005">
    <property type="entry name" value="26S proteasome non-ATPase regulatory subunit 4"/>
    <property type="match status" value="1"/>
</dbReference>
<dbReference type="InterPro" id="IPR036465">
    <property type="entry name" value="vWFA_dom_sf"/>
</dbReference>
<accession>I2FMA3</accession>
<dbReference type="SMART" id="SM00726">
    <property type="entry name" value="UIM"/>
    <property type="match status" value="3"/>
</dbReference>
<dbReference type="Gene3D" id="1.10.287.3990">
    <property type="match status" value="1"/>
</dbReference>